<evidence type="ECO:0000313" key="2">
    <source>
        <dbReference type="Proteomes" id="UP000546162"/>
    </source>
</evidence>
<evidence type="ECO:0008006" key="3">
    <source>
        <dbReference type="Google" id="ProtNLM"/>
    </source>
</evidence>
<evidence type="ECO:0000313" key="1">
    <source>
        <dbReference type="EMBL" id="MBB4744081.1"/>
    </source>
</evidence>
<name>A0A7W7H4Y1_9ACTN</name>
<proteinExistence type="predicted"/>
<gene>
    <name evidence="1" type="ORF">BJY16_007540</name>
</gene>
<dbReference type="EMBL" id="JACHNB010000001">
    <property type="protein sequence ID" value="MBB4744081.1"/>
    <property type="molecule type" value="Genomic_DNA"/>
</dbReference>
<keyword evidence="2" id="KW-1185">Reference proteome</keyword>
<organism evidence="1 2">
    <name type="scientific">Actinoplanes octamycinicus</name>
    <dbReference type="NCBI Taxonomy" id="135948"/>
    <lineage>
        <taxon>Bacteria</taxon>
        <taxon>Bacillati</taxon>
        <taxon>Actinomycetota</taxon>
        <taxon>Actinomycetes</taxon>
        <taxon>Micromonosporales</taxon>
        <taxon>Micromonosporaceae</taxon>
        <taxon>Actinoplanes</taxon>
    </lineage>
</organism>
<sequence>MNPPTEFPFTLPRGYTDADGAVHRAGVMRLATAYDEIAPMQDPRVQANPGYLVLILLSRVVLRLGDLPRVNPKVMEGLPAGDLAFLQEFYRRVNEDGAAHGTVVCPRCETEFAVELSGLGG</sequence>
<comment type="caution">
    <text evidence="1">The sequence shown here is derived from an EMBL/GenBank/DDBJ whole genome shotgun (WGS) entry which is preliminary data.</text>
</comment>
<accession>A0A7W7H4Y1</accession>
<dbReference type="Proteomes" id="UP000546162">
    <property type="component" value="Unassembled WGS sequence"/>
</dbReference>
<dbReference type="RefSeq" id="WP_185044294.1">
    <property type="nucleotide sequence ID" value="NZ_BAABFG010000005.1"/>
</dbReference>
<protein>
    <recommendedName>
        <fullName evidence="3">Secreted protein</fullName>
    </recommendedName>
</protein>
<reference evidence="1 2" key="1">
    <citation type="submission" date="2020-08" db="EMBL/GenBank/DDBJ databases">
        <title>Sequencing the genomes of 1000 actinobacteria strains.</title>
        <authorList>
            <person name="Klenk H.-P."/>
        </authorList>
    </citation>
    <scope>NUCLEOTIDE SEQUENCE [LARGE SCALE GENOMIC DNA]</scope>
    <source>
        <strain evidence="1 2">DSM 45809</strain>
    </source>
</reference>
<dbReference type="AlphaFoldDB" id="A0A7W7H4Y1"/>